<dbReference type="STRING" id="1895771.BGO89_00340"/>
<comment type="caution">
    <text evidence="2">The sequence shown here is derived from an EMBL/GenBank/DDBJ whole genome shotgun (WGS) entry which is preliminary data.</text>
</comment>
<dbReference type="AlphaFoldDB" id="A0A1M3L6D8"/>
<proteinExistence type="inferred from homology"/>
<evidence type="ECO:0000256" key="1">
    <source>
        <dbReference type="ARBA" id="ARBA00008007"/>
    </source>
</evidence>
<gene>
    <name evidence="2" type="ORF">BGO89_00340</name>
</gene>
<evidence type="ECO:0000313" key="3">
    <source>
        <dbReference type="Proteomes" id="UP000184233"/>
    </source>
</evidence>
<dbReference type="PANTHER" id="PTHR47505:SF1">
    <property type="entry name" value="DNA UTILIZATION PROTEIN YHGH"/>
    <property type="match status" value="1"/>
</dbReference>
<dbReference type="Gene3D" id="3.40.50.2020">
    <property type="match status" value="1"/>
</dbReference>
<reference evidence="2 3" key="1">
    <citation type="submission" date="2016-09" db="EMBL/GenBank/DDBJ databases">
        <title>Genome-resolved meta-omics ties microbial dynamics to process performance in biotechnology for thiocyanate degradation.</title>
        <authorList>
            <person name="Kantor R.S."/>
            <person name="Huddy R.J."/>
            <person name="Iyer R."/>
            <person name="Thomas B.C."/>
            <person name="Brown C.T."/>
            <person name="Anantharaman K."/>
            <person name="Tringe S."/>
            <person name="Hettich R.L."/>
            <person name="Harrison S.T."/>
            <person name="Banfield J.F."/>
        </authorList>
    </citation>
    <scope>NUCLEOTIDE SEQUENCE [LARGE SCALE GENOMIC DNA]</scope>
    <source>
        <strain evidence="2">59-99</strain>
    </source>
</reference>
<dbReference type="InterPro" id="IPR051910">
    <property type="entry name" value="ComF/GntX_DNA_util-trans"/>
</dbReference>
<dbReference type="SUPFAM" id="SSF53271">
    <property type="entry name" value="PRTase-like"/>
    <property type="match status" value="1"/>
</dbReference>
<name>A0A1M3L6D8_9BACT</name>
<dbReference type="PANTHER" id="PTHR47505">
    <property type="entry name" value="DNA UTILIZATION PROTEIN YHGH"/>
    <property type="match status" value="1"/>
</dbReference>
<comment type="similarity">
    <text evidence="1">Belongs to the ComF/GntX family.</text>
</comment>
<protein>
    <recommendedName>
        <fullName evidence="4">Phosphoribosyltransferase domain-containing protein</fullName>
    </recommendedName>
</protein>
<evidence type="ECO:0000313" key="2">
    <source>
        <dbReference type="EMBL" id="OJX61084.1"/>
    </source>
</evidence>
<accession>A0A1M3L6D8</accession>
<dbReference type="CDD" id="cd06223">
    <property type="entry name" value="PRTases_typeI"/>
    <property type="match status" value="1"/>
</dbReference>
<organism evidence="2 3">
    <name type="scientific">Candidatus Kapaibacterium thiocyanatum</name>
    <dbReference type="NCBI Taxonomy" id="1895771"/>
    <lineage>
        <taxon>Bacteria</taxon>
        <taxon>Pseudomonadati</taxon>
        <taxon>Candidatus Kapaibacteriota</taxon>
        <taxon>Candidatus Kapaibacteriia</taxon>
        <taxon>Candidatus Kapaibacteriales</taxon>
        <taxon>Candidatus Kapaibacteriaceae</taxon>
        <taxon>Candidatus Kapaibacterium</taxon>
    </lineage>
</organism>
<sequence>MTGLRTVMVRSLVTWFRAFDDVVFPRRCLMTGRYLGTRTTRMPGIDDTALDTHRIAPPSYELFPRIATHFHPDDLALSDVHALYPVGTGTTIQHAIHAVKYDGRTKLAVAFGEELGTMLTTVAGIHVDAVLPVPIHPARRRERGYNQADFIARGVARTMEIPMIDDALVRTHYTGSQTRLDAGQRLKNVRNAIVVRRPDRVRNLRLLVVDDVLTTGATANGAAMALLMAGARRVEAAAIGVAI</sequence>
<dbReference type="EMBL" id="MKVH01000002">
    <property type="protein sequence ID" value="OJX61084.1"/>
    <property type="molecule type" value="Genomic_DNA"/>
</dbReference>
<dbReference type="InterPro" id="IPR000836">
    <property type="entry name" value="PRTase_dom"/>
</dbReference>
<dbReference type="Proteomes" id="UP000184233">
    <property type="component" value="Unassembled WGS sequence"/>
</dbReference>
<dbReference type="InterPro" id="IPR029057">
    <property type="entry name" value="PRTase-like"/>
</dbReference>
<evidence type="ECO:0008006" key="4">
    <source>
        <dbReference type="Google" id="ProtNLM"/>
    </source>
</evidence>